<reference evidence="2 3" key="1">
    <citation type="submission" date="2019-03" db="EMBL/GenBank/DDBJ databases">
        <title>Single cell metagenomics reveals metabolic interactions within the superorganism composed of flagellate Streblomastix strix and complex community of Bacteroidetes bacteria on its surface.</title>
        <authorList>
            <person name="Treitli S.C."/>
            <person name="Kolisko M."/>
            <person name="Husnik F."/>
            <person name="Keeling P."/>
            <person name="Hampl V."/>
        </authorList>
    </citation>
    <scope>NUCLEOTIDE SEQUENCE [LARGE SCALE GENOMIC DNA]</scope>
    <source>
        <strain evidence="2">ST1C</strain>
    </source>
</reference>
<evidence type="ECO:0008006" key="4">
    <source>
        <dbReference type="Google" id="ProtNLM"/>
    </source>
</evidence>
<keyword evidence="1" id="KW-0175">Coiled coil</keyword>
<sequence>MQEKTQRITNTESYARGSESDSVDILPLLALDLKSSNKNLHIPALNRVLNIILKGPECLDEFYNQEIPSALQRFLGPKEQGEKYVLSTTILHIVGVYDKVSDDVVRANATIEPLIQIIHSPNEGRSKSACATLLSLIDDDIIQASLLSTGFLGIVHHTLTSKPEEQKKSSSSSEDGTVPNHVKLGLLEIVLKLAEGGEGLEPLAVLIPILEELKSKGQGKIKSKAKTIMNQLNGEGMATSSKSEKEKIERIRELEETVHRQEEELRKEKDELRKEKEEIVKLKEENEKLKPKLPQDLTIAIINPDIGDYFTTPEANGQLKISKRQDKWNTFSLSQILENGVYAIEAEFFNSHNGYGAVGVVRDTYIIPTDAYFTQNPHNQHMAAYSGQAWGTGGLVYYKGAPTVGNTSFADNQIVKAEYDSEKGTLIFFLAGTQQPVYISGIKEKVRFI</sequence>
<evidence type="ECO:0000313" key="2">
    <source>
        <dbReference type="EMBL" id="KAA6364662.1"/>
    </source>
</evidence>
<accession>A0A5J4U3Z3</accession>
<gene>
    <name evidence="2" type="ORF">EZS28_039811</name>
</gene>
<dbReference type="InterPro" id="IPR011989">
    <property type="entry name" value="ARM-like"/>
</dbReference>
<organism evidence="2 3">
    <name type="scientific">Streblomastix strix</name>
    <dbReference type="NCBI Taxonomy" id="222440"/>
    <lineage>
        <taxon>Eukaryota</taxon>
        <taxon>Metamonada</taxon>
        <taxon>Preaxostyla</taxon>
        <taxon>Oxymonadida</taxon>
        <taxon>Streblomastigidae</taxon>
        <taxon>Streblomastix</taxon>
    </lineage>
</organism>
<evidence type="ECO:0000313" key="3">
    <source>
        <dbReference type="Proteomes" id="UP000324800"/>
    </source>
</evidence>
<proteinExistence type="predicted"/>
<dbReference type="OrthoDB" id="195736at2759"/>
<comment type="caution">
    <text evidence="2">The sequence shown here is derived from an EMBL/GenBank/DDBJ whole genome shotgun (WGS) entry which is preliminary data.</text>
</comment>
<dbReference type="Gene3D" id="1.25.10.10">
    <property type="entry name" value="Leucine-rich Repeat Variant"/>
    <property type="match status" value="1"/>
</dbReference>
<evidence type="ECO:0000256" key="1">
    <source>
        <dbReference type="SAM" id="Coils"/>
    </source>
</evidence>
<dbReference type="AlphaFoldDB" id="A0A5J4U3Z3"/>
<feature type="non-terminal residue" evidence="2">
    <location>
        <position position="449"/>
    </location>
</feature>
<feature type="coiled-coil region" evidence="1">
    <location>
        <begin position="244"/>
        <end position="292"/>
    </location>
</feature>
<dbReference type="SUPFAM" id="SSF48371">
    <property type="entry name" value="ARM repeat"/>
    <property type="match status" value="1"/>
</dbReference>
<dbReference type="EMBL" id="SNRW01021377">
    <property type="protein sequence ID" value="KAA6364662.1"/>
    <property type="molecule type" value="Genomic_DNA"/>
</dbReference>
<protein>
    <recommendedName>
        <fullName evidence="4">B30.2/SPRY domain-containing protein</fullName>
    </recommendedName>
</protein>
<dbReference type="InterPro" id="IPR016024">
    <property type="entry name" value="ARM-type_fold"/>
</dbReference>
<dbReference type="Proteomes" id="UP000324800">
    <property type="component" value="Unassembled WGS sequence"/>
</dbReference>
<name>A0A5J4U3Z3_9EUKA</name>